<proteinExistence type="inferred from homology"/>
<comment type="similarity">
    <text evidence="2">Belongs to the class I fructose-bisphosphate aldolase family.</text>
</comment>
<keyword evidence="8" id="KW-1185">Reference proteome</keyword>
<evidence type="ECO:0000256" key="3">
    <source>
        <dbReference type="ARBA" id="ARBA00013068"/>
    </source>
</evidence>
<organism evidence="7 8">
    <name type="scientific">Lacrimispora amygdalina</name>
    <dbReference type="NCBI Taxonomy" id="253257"/>
    <lineage>
        <taxon>Bacteria</taxon>
        <taxon>Bacillati</taxon>
        <taxon>Bacillota</taxon>
        <taxon>Clostridia</taxon>
        <taxon>Lachnospirales</taxon>
        <taxon>Lachnospiraceae</taxon>
        <taxon>Lacrimispora</taxon>
    </lineage>
</organism>
<dbReference type="InterPro" id="IPR013785">
    <property type="entry name" value="Aldolase_TIM"/>
</dbReference>
<evidence type="ECO:0000256" key="6">
    <source>
        <dbReference type="ARBA" id="ARBA00029799"/>
    </source>
</evidence>
<evidence type="ECO:0000256" key="4">
    <source>
        <dbReference type="ARBA" id="ARBA00023152"/>
    </source>
</evidence>
<evidence type="ECO:0000256" key="5">
    <source>
        <dbReference type="ARBA" id="ARBA00023239"/>
    </source>
</evidence>
<dbReference type="SUPFAM" id="SSF51569">
    <property type="entry name" value="Aldolase"/>
    <property type="match status" value="1"/>
</dbReference>
<comment type="caution">
    <text evidence="7">The sequence shown here is derived from an EMBL/GenBank/DDBJ whole genome shotgun (WGS) entry which is preliminary data.</text>
</comment>
<evidence type="ECO:0000313" key="8">
    <source>
        <dbReference type="Proteomes" id="UP001419084"/>
    </source>
</evidence>
<gene>
    <name evidence="7" type="primary">fda</name>
    <name evidence="7" type="ORF">LAD12857_13720</name>
</gene>
<dbReference type="Gene3D" id="3.20.20.70">
    <property type="entry name" value="Aldolase class I"/>
    <property type="match status" value="1"/>
</dbReference>
<reference evidence="7 8" key="1">
    <citation type="journal article" date="2024" name="Int. J. Syst. Evol. Microbiol.">
        <title>Lacrimispora brassicae sp. nov. isolated from fermented cabbage, and proposal of Clostridium indicum Gundawar et al. 2019 and Clostridium methoxybenzovorans Mechichi et al. 1999 as heterotypic synonyms of Lacrimispora amygdalina (Parshina et al. 2003) Haas and Blanchard 2020 and Lacrimispora indolis (McClung and McCoy 1957) Haas and Blanchard 2020, respectively.</title>
        <authorList>
            <person name="Kobayashi H."/>
            <person name="Tanizawa Y."/>
            <person name="Sakamoto M."/>
            <person name="Ohkuma M."/>
            <person name="Tohno M."/>
        </authorList>
    </citation>
    <scope>NUCLEOTIDE SEQUENCE [LARGE SCALE GENOMIC DNA]</scope>
    <source>
        <strain evidence="7 8">DSM 12857</strain>
    </source>
</reference>
<keyword evidence="4" id="KW-0324">Glycolysis</keyword>
<dbReference type="InterPro" id="IPR000741">
    <property type="entry name" value="FBA_I"/>
</dbReference>
<dbReference type="NCBIfam" id="NF003784">
    <property type="entry name" value="PRK05377.1"/>
    <property type="match status" value="1"/>
</dbReference>
<dbReference type="EC" id="4.1.2.13" evidence="3"/>
<protein>
    <recommendedName>
        <fullName evidence="3">fructose-bisphosphate aldolase</fullName>
        <ecNumber evidence="3">4.1.2.13</ecNumber>
    </recommendedName>
    <alternativeName>
        <fullName evidence="6">Fructose-bisphosphate aldolase class I</fullName>
    </alternativeName>
</protein>
<sequence length="297" mass="33513">MYNMKTEQLERMKHGTGFIAALDQSGGSTPKALRDYGIEMSEYHTEDEMYDLIQQMRSRIIASKAFSSNHILGAILFEKTMERKIDNLYTADYLWEKKGIVPFLKIDNGLEEEKDGVQMMKPIPKLEELLNRATAKNIFGTKMRSVIHEANGDGIHAIVEQQFELGQKIADAGFVPILEPEVDIRSSSKQEAEEMLIGEIENHLKKLDDSMNIMLKVSIPSVAGTYNGLMNDPRVVRIVALSGGYSRKEANELLRQNPKLIASFSRALLSELSVKQTQQEFDAVLLKIIIEIYEASV</sequence>
<comment type="pathway">
    <text evidence="1">Carbohydrate degradation; glycolysis; D-glyceraldehyde 3-phosphate and glycerone phosphate from D-glucose: step 4/4.</text>
</comment>
<dbReference type="Pfam" id="PF00274">
    <property type="entry name" value="Glycolytic"/>
    <property type="match status" value="1"/>
</dbReference>
<evidence type="ECO:0000313" key="7">
    <source>
        <dbReference type="EMBL" id="GLB29449.1"/>
    </source>
</evidence>
<accession>A0ABQ5M4A4</accession>
<dbReference type="Proteomes" id="UP001419084">
    <property type="component" value="Unassembled WGS sequence"/>
</dbReference>
<evidence type="ECO:0000256" key="1">
    <source>
        <dbReference type="ARBA" id="ARBA00004714"/>
    </source>
</evidence>
<keyword evidence="5" id="KW-0456">Lyase</keyword>
<name>A0ABQ5M4A4_9FIRM</name>
<evidence type="ECO:0000256" key="2">
    <source>
        <dbReference type="ARBA" id="ARBA00010387"/>
    </source>
</evidence>
<dbReference type="PANTHER" id="PTHR11627">
    <property type="entry name" value="FRUCTOSE-BISPHOSPHATE ALDOLASE"/>
    <property type="match status" value="1"/>
</dbReference>
<dbReference type="EMBL" id="BRPJ01000025">
    <property type="protein sequence ID" value="GLB29449.1"/>
    <property type="molecule type" value="Genomic_DNA"/>
</dbReference>